<evidence type="ECO:0000313" key="4">
    <source>
        <dbReference type="EMBL" id="UZF88797.1"/>
    </source>
</evidence>
<evidence type="ECO:0000259" key="3">
    <source>
        <dbReference type="SMART" id="SM00822"/>
    </source>
</evidence>
<dbReference type="SMART" id="SM00822">
    <property type="entry name" value="PKS_KR"/>
    <property type="match status" value="1"/>
</dbReference>
<comment type="similarity">
    <text evidence="1">Belongs to the short-chain dehydrogenases/reductases (SDR) family.</text>
</comment>
<dbReference type="GO" id="GO:0048038">
    <property type="term" value="F:quinone binding"/>
    <property type="evidence" value="ECO:0007669"/>
    <property type="project" value="TreeGrafter"/>
</dbReference>
<reference evidence="4" key="1">
    <citation type="submission" date="2022-08" db="EMBL/GenBank/DDBJ databases">
        <title>Complete Genome Sequences of 2 Bosea sp. soil isolates.</title>
        <authorList>
            <person name="Alvarez Arevalo M."/>
            <person name="Sterndorff E.B."/>
            <person name="Faurdal D."/>
            <person name="Joergensen T.S."/>
            <person name="Weber T."/>
        </authorList>
    </citation>
    <scope>NUCLEOTIDE SEQUENCE</scope>
    <source>
        <strain evidence="4">NBC_00436</strain>
    </source>
</reference>
<dbReference type="EMBL" id="CP102774">
    <property type="protein sequence ID" value="UZF88797.1"/>
    <property type="molecule type" value="Genomic_DNA"/>
</dbReference>
<dbReference type="SUPFAM" id="SSF51735">
    <property type="entry name" value="NAD(P)-binding Rossmann-fold domains"/>
    <property type="match status" value="1"/>
</dbReference>
<proteinExistence type="inferred from homology"/>
<accession>A0A9E8CMB0</accession>
<dbReference type="GO" id="GO:0016616">
    <property type="term" value="F:oxidoreductase activity, acting on the CH-OH group of donors, NAD or NADP as acceptor"/>
    <property type="evidence" value="ECO:0007669"/>
    <property type="project" value="TreeGrafter"/>
</dbReference>
<dbReference type="InterPro" id="IPR057326">
    <property type="entry name" value="KR_dom"/>
</dbReference>
<evidence type="ECO:0000256" key="1">
    <source>
        <dbReference type="ARBA" id="ARBA00006484"/>
    </source>
</evidence>
<dbReference type="PANTHER" id="PTHR42760">
    <property type="entry name" value="SHORT-CHAIN DEHYDROGENASES/REDUCTASES FAMILY MEMBER"/>
    <property type="match status" value="1"/>
</dbReference>
<dbReference type="PRINTS" id="PR00080">
    <property type="entry name" value="SDRFAMILY"/>
</dbReference>
<evidence type="ECO:0000256" key="2">
    <source>
        <dbReference type="ARBA" id="ARBA00023002"/>
    </source>
</evidence>
<gene>
    <name evidence="4" type="ORF">NWE54_08415</name>
</gene>
<dbReference type="Gene3D" id="3.40.50.720">
    <property type="entry name" value="NAD(P)-binding Rossmann-like Domain"/>
    <property type="match status" value="1"/>
</dbReference>
<dbReference type="PROSITE" id="PS00061">
    <property type="entry name" value="ADH_SHORT"/>
    <property type="match status" value="1"/>
</dbReference>
<protein>
    <submittedName>
        <fullName evidence="4">SDR family oxidoreductase</fullName>
    </submittedName>
</protein>
<dbReference type="PANTHER" id="PTHR42760:SF83">
    <property type="entry name" value="(3R)-3-HYDROXYACYL-COA DEHYDROGENASE"/>
    <property type="match status" value="1"/>
</dbReference>
<name>A0A9E8CMB0_9HYPH</name>
<dbReference type="FunFam" id="3.40.50.720:FF:000084">
    <property type="entry name" value="Short-chain dehydrogenase reductase"/>
    <property type="match status" value="1"/>
</dbReference>
<dbReference type="InterPro" id="IPR020904">
    <property type="entry name" value="Sc_DH/Rdtase_CS"/>
</dbReference>
<organism evidence="4">
    <name type="scientific">Bosea sp. NBC_00436</name>
    <dbReference type="NCBI Taxonomy" id="2969620"/>
    <lineage>
        <taxon>Bacteria</taxon>
        <taxon>Pseudomonadati</taxon>
        <taxon>Pseudomonadota</taxon>
        <taxon>Alphaproteobacteria</taxon>
        <taxon>Hyphomicrobiales</taxon>
        <taxon>Boseaceae</taxon>
        <taxon>Bosea</taxon>
    </lineage>
</organism>
<sequence length="276" mass="28025">MAANLGLAGRTVLITGGASGIGRECALALAREGAAVAIADANEQGATETVCEIAALGARAVVASFDVRSPTATETAVEAIERDLGPLDGLITAAGISRPAPATELAAENWEAVIGVNLSGTFYSCQTAGRRMVARGRGAIVTIGSVSSLGGQSGRAHYCASKAGVVGLTRDLAVEWGSHGVRVNCIGPSATDTPMIRRGIPESFVSGVMEDRTPLGRLAQPSEVASVCLFLLSDLASYVNGALIMADGGVSAGFFTRGHGRDFSSKALLAQGVYSE</sequence>
<dbReference type="InterPro" id="IPR002347">
    <property type="entry name" value="SDR_fam"/>
</dbReference>
<dbReference type="PRINTS" id="PR00081">
    <property type="entry name" value="GDHRDH"/>
</dbReference>
<dbReference type="AlphaFoldDB" id="A0A9E8CMB0"/>
<keyword evidence="2" id="KW-0560">Oxidoreductase</keyword>
<feature type="domain" description="Ketoreductase" evidence="3">
    <location>
        <begin position="10"/>
        <end position="189"/>
    </location>
</feature>
<dbReference type="GO" id="GO:0006633">
    <property type="term" value="P:fatty acid biosynthetic process"/>
    <property type="evidence" value="ECO:0007669"/>
    <property type="project" value="TreeGrafter"/>
</dbReference>
<dbReference type="Pfam" id="PF13561">
    <property type="entry name" value="adh_short_C2"/>
    <property type="match status" value="1"/>
</dbReference>
<dbReference type="InterPro" id="IPR036291">
    <property type="entry name" value="NAD(P)-bd_dom_sf"/>
</dbReference>